<dbReference type="Proteomes" id="UP000681722">
    <property type="component" value="Unassembled WGS sequence"/>
</dbReference>
<dbReference type="InterPro" id="IPR008271">
    <property type="entry name" value="Ser/Thr_kinase_AS"/>
</dbReference>
<dbReference type="PROSITE" id="PS00108">
    <property type="entry name" value="PROTEIN_KINASE_ST"/>
    <property type="match status" value="1"/>
</dbReference>
<dbReference type="InterPro" id="IPR017441">
    <property type="entry name" value="Protein_kinase_ATP_BS"/>
</dbReference>
<dbReference type="GO" id="GO:0033316">
    <property type="term" value="P:meiotic spindle assembly checkpoint signaling"/>
    <property type="evidence" value="ECO:0007669"/>
    <property type="project" value="TreeGrafter"/>
</dbReference>
<proteinExistence type="inferred from homology"/>
<evidence type="ECO:0000256" key="7">
    <source>
        <dbReference type="RuleBase" id="RU000304"/>
    </source>
</evidence>
<keyword evidence="3 6" id="KW-0547">Nucleotide-binding</keyword>
<name>A0A813ZNZ2_9BILA</name>
<dbReference type="SMART" id="SM00220">
    <property type="entry name" value="S_TKc"/>
    <property type="match status" value="1"/>
</dbReference>
<evidence type="ECO:0000259" key="8">
    <source>
        <dbReference type="PROSITE" id="PS50011"/>
    </source>
</evidence>
<keyword evidence="5 6" id="KW-0067">ATP-binding</keyword>
<evidence type="ECO:0000256" key="4">
    <source>
        <dbReference type="ARBA" id="ARBA00022777"/>
    </source>
</evidence>
<evidence type="ECO:0000313" key="11">
    <source>
        <dbReference type="Proteomes" id="UP000663829"/>
    </source>
</evidence>
<dbReference type="GO" id="GO:0000776">
    <property type="term" value="C:kinetochore"/>
    <property type="evidence" value="ECO:0007669"/>
    <property type="project" value="TreeGrafter"/>
</dbReference>
<dbReference type="InterPro" id="IPR000719">
    <property type="entry name" value="Prot_kinase_dom"/>
</dbReference>
<gene>
    <name evidence="9" type="ORF">GPM918_LOCUS8646</name>
    <name evidence="10" type="ORF">SRO942_LOCUS8646</name>
</gene>
<comment type="similarity">
    <text evidence="7">Belongs to the protein kinase superfamily.</text>
</comment>
<accession>A0A813ZNZ2</accession>
<keyword evidence="11" id="KW-1185">Reference proteome</keyword>
<protein>
    <recommendedName>
        <fullName evidence="8">Protein kinase domain-containing protein</fullName>
    </recommendedName>
</protein>
<dbReference type="AlphaFoldDB" id="A0A813ZNZ2"/>
<evidence type="ECO:0000313" key="9">
    <source>
        <dbReference type="EMBL" id="CAF0901194.1"/>
    </source>
</evidence>
<dbReference type="GO" id="GO:0005634">
    <property type="term" value="C:nucleus"/>
    <property type="evidence" value="ECO:0007669"/>
    <property type="project" value="TreeGrafter"/>
</dbReference>
<dbReference type="PANTHER" id="PTHR22974">
    <property type="entry name" value="MIXED LINEAGE PROTEIN KINASE"/>
    <property type="match status" value="1"/>
</dbReference>
<organism evidence="9 11">
    <name type="scientific">Didymodactylos carnosus</name>
    <dbReference type="NCBI Taxonomy" id="1234261"/>
    <lineage>
        <taxon>Eukaryota</taxon>
        <taxon>Metazoa</taxon>
        <taxon>Spiralia</taxon>
        <taxon>Gnathifera</taxon>
        <taxon>Rotifera</taxon>
        <taxon>Eurotatoria</taxon>
        <taxon>Bdelloidea</taxon>
        <taxon>Philodinida</taxon>
        <taxon>Philodinidae</taxon>
        <taxon>Didymodactylos</taxon>
    </lineage>
</organism>
<evidence type="ECO:0000256" key="5">
    <source>
        <dbReference type="ARBA" id="ARBA00022840"/>
    </source>
</evidence>
<dbReference type="GO" id="GO:0005524">
    <property type="term" value="F:ATP binding"/>
    <property type="evidence" value="ECO:0007669"/>
    <property type="project" value="UniProtKB-UniRule"/>
</dbReference>
<evidence type="ECO:0000256" key="1">
    <source>
        <dbReference type="ARBA" id="ARBA00022527"/>
    </source>
</evidence>
<keyword evidence="1 7" id="KW-0723">Serine/threonine-protein kinase</keyword>
<evidence type="ECO:0000256" key="3">
    <source>
        <dbReference type="ARBA" id="ARBA00022741"/>
    </source>
</evidence>
<feature type="domain" description="Protein kinase" evidence="8">
    <location>
        <begin position="18"/>
        <end position="289"/>
    </location>
</feature>
<dbReference type="Gene3D" id="1.10.510.10">
    <property type="entry name" value="Transferase(Phosphotransferase) domain 1"/>
    <property type="match status" value="1"/>
</dbReference>
<sequence>MGDIIPSGKYLRLRNHTYKINGMLGMGLHSKVYTAQDNQTHQTLALKVIDLNHKNMHVKASTISRRQSFQKELRYLLRLQTINPYIVRVFDYDIRNTGIIAMEQGLPLREYLPKHNSVSYPVLPQLTVHQFWRQLVDGVRLLHRSRIVHSDLKPENIIVLPNGQTKIIDLGISFTLPRMVAAKRRVWAGTPDYSSPEMHKVPSGVAPKFGYKSDIWSLGIILHEMAAGYRPLHAYTTNFEKIQYLKYLKHDLPIEQNLLQGVYHALTQCLRVNPKYRLTAEQLFAHSYVVNGY</sequence>
<keyword evidence="4" id="KW-0418">Kinase</keyword>
<dbReference type="GO" id="GO:0004712">
    <property type="term" value="F:protein serine/threonine/tyrosine kinase activity"/>
    <property type="evidence" value="ECO:0007669"/>
    <property type="project" value="TreeGrafter"/>
</dbReference>
<dbReference type="CDD" id="cd14014">
    <property type="entry name" value="STKc_PknB_like"/>
    <property type="match status" value="1"/>
</dbReference>
<dbReference type="Pfam" id="PF00069">
    <property type="entry name" value="Pkinase"/>
    <property type="match status" value="1"/>
</dbReference>
<evidence type="ECO:0000256" key="6">
    <source>
        <dbReference type="PROSITE-ProRule" id="PRU10141"/>
    </source>
</evidence>
<reference evidence="9" key="1">
    <citation type="submission" date="2021-02" db="EMBL/GenBank/DDBJ databases">
        <authorList>
            <person name="Nowell W R."/>
        </authorList>
    </citation>
    <scope>NUCLEOTIDE SEQUENCE</scope>
</reference>
<dbReference type="PROSITE" id="PS50011">
    <property type="entry name" value="PROTEIN_KINASE_DOM"/>
    <property type="match status" value="1"/>
</dbReference>
<comment type="caution">
    <text evidence="9">The sequence shown here is derived from an EMBL/GenBank/DDBJ whole genome shotgun (WGS) entry which is preliminary data.</text>
</comment>
<dbReference type="PANTHER" id="PTHR22974:SF21">
    <property type="entry name" value="DUAL SPECIFICITY PROTEIN KINASE TTK"/>
    <property type="match status" value="1"/>
</dbReference>
<dbReference type="GO" id="GO:0007094">
    <property type="term" value="P:mitotic spindle assembly checkpoint signaling"/>
    <property type="evidence" value="ECO:0007669"/>
    <property type="project" value="TreeGrafter"/>
</dbReference>
<evidence type="ECO:0000313" key="10">
    <source>
        <dbReference type="EMBL" id="CAF3683665.1"/>
    </source>
</evidence>
<dbReference type="EMBL" id="CAJNOQ010001528">
    <property type="protein sequence ID" value="CAF0901194.1"/>
    <property type="molecule type" value="Genomic_DNA"/>
</dbReference>
<dbReference type="EMBL" id="CAJOBC010001528">
    <property type="protein sequence ID" value="CAF3683665.1"/>
    <property type="molecule type" value="Genomic_DNA"/>
</dbReference>
<feature type="binding site" evidence="6">
    <location>
        <position position="47"/>
    </location>
    <ligand>
        <name>ATP</name>
        <dbReference type="ChEBI" id="CHEBI:30616"/>
    </ligand>
</feature>
<dbReference type="Proteomes" id="UP000663829">
    <property type="component" value="Unassembled WGS sequence"/>
</dbReference>
<dbReference type="PROSITE" id="PS00107">
    <property type="entry name" value="PROTEIN_KINASE_ATP"/>
    <property type="match status" value="1"/>
</dbReference>
<dbReference type="GO" id="GO:0007059">
    <property type="term" value="P:chromosome segregation"/>
    <property type="evidence" value="ECO:0007669"/>
    <property type="project" value="TreeGrafter"/>
</dbReference>
<keyword evidence="2" id="KW-0808">Transferase</keyword>
<evidence type="ECO:0000256" key="2">
    <source>
        <dbReference type="ARBA" id="ARBA00022679"/>
    </source>
</evidence>
<dbReference type="InterPro" id="IPR011009">
    <property type="entry name" value="Kinase-like_dom_sf"/>
</dbReference>
<dbReference type="GO" id="GO:0034501">
    <property type="term" value="P:protein localization to kinetochore"/>
    <property type="evidence" value="ECO:0007669"/>
    <property type="project" value="TreeGrafter"/>
</dbReference>
<dbReference type="OrthoDB" id="20524at2759"/>
<dbReference type="GO" id="GO:0004674">
    <property type="term" value="F:protein serine/threonine kinase activity"/>
    <property type="evidence" value="ECO:0007669"/>
    <property type="project" value="UniProtKB-KW"/>
</dbReference>
<dbReference type="SUPFAM" id="SSF56112">
    <property type="entry name" value="Protein kinase-like (PK-like)"/>
    <property type="match status" value="1"/>
</dbReference>